<evidence type="ECO:0000256" key="4">
    <source>
        <dbReference type="ARBA" id="ARBA00022679"/>
    </source>
</evidence>
<dbReference type="NCBIfam" id="TIGR01027">
    <property type="entry name" value="proB"/>
    <property type="match status" value="1"/>
</dbReference>
<dbReference type="InterPro" id="IPR019797">
    <property type="entry name" value="Glutamate_5-kinase_CS"/>
</dbReference>
<evidence type="ECO:0000256" key="7">
    <source>
        <dbReference type="ARBA" id="ARBA00022840"/>
    </source>
</evidence>
<keyword evidence="5 8" id="KW-0547">Nucleotide-binding</keyword>
<dbReference type="EC" id="2.7.2.11" evidence="8"/>
<organism evidence="10 11">
    <name type="scientific">Anaerolinea thermophila (strain DSM 14523 / JCM 11388 / NBRC 100420 / UNI-1)</name>
    <dbReference type="NCBI Taxonomy" id="926569"/>
    <lineage>
        <taxon>Bacteria</taxon>
        <taxon>Bacillati</taxon>
        <taxon>Chloroflexota</taxon>
        <taxon>Anaerolineae</taxon>
        <taxon>Anaerolineales</taxon>
        <taxon>Anaerolineaceae</taxon>
        <taxon>Anaerolinea</taxon>
    </lineage>
</organism>
<feature type="binding site" evidence="8">
    <location>
        <begin position="169"/>
        <end position="170"/>
    </location>
    <ligand>
        <name>ATP</name>
        <dbReference type="ChEBI" id="CHEBI:30616"/>
    </ligand>
</feature>
<dbReference type="Gene3D" id="3.40.1160.10">
    <property type="entry name" value="Acetylglutamate kinase-like"/>
    <property type="match status" value="1"/>
</dbReference>
<keyword evidence="7 8" id="KW-0067">ATP-binding</keyword>
<dbReference type="SMART" id="SM00359">
    <property type="entry name" value="PUA"/>
    <property type="match status" value="1"/>
</dbReference>
<dbReference type="InterPro" id="IPR011529">
    <property type="entry name" value="Glu_5kinase"/>
</dbReference>
<dbReference type="GO" id="GO:0003723">
    <property type="term" value="F:RNA binding"/>
    <property type="evidence" value="ECO:0007669"/>
    <property type="project" value="InterPro"/>
</dbReference>
<evidence type="ECO:0000313" key="11">
    <source>
        <dbReference type="Proteomes" id="UP000008922"/>
    </source>
</evidence>
<dbReference type="SUPFAM" id="SSF53633">
    <property type="entry name" value="Carbamate kinase-like"/>
    <property type="match status" value="1"/>
</dbReference>
<dbReference type="Pfam" id="PF01472">
    <property type="entry name" value="PUA"/>
    <property type="match status" value="1"/>
</dbReference>
<comment type="catalytic activity">
    <reaction evidence="8">
        <text>L-glutamate + ATP = L-glutamyl 5-phosphate + ADP</text>
        <dbReference type="Rhea" id="RHEA:14877"/>
        <dbReference type="ChEBI" id="CHEBI:29985"/>
        <dbReference type="ChEBI" id="CHEBI:30616"/>
        <dbReference type="ChEBI" id="CHEBI:58274"/>
        <dbReference type="ChEBI" id="CHEBI:456216"/>
        <dbReference type="EC" id="2.7.2.11"/>
    </reaction>
</comment>
<keyword evidence="1 8" id="KW-0963">Cytoplasm</keyword>
<feature type="binding site" evidence="8">
    <location>
        <position position="149"/>
    </location>
    <ligand>
        <name>substrate</name>
    </ligand>
</feature>
<evidence type="ECO:0000259" key="9">
    <source>
        <dbReference type="SMART" id="SM00359"/>
    </source>
</evidence>
<dbReference type="FunFam" id="3.40.1160.10:FF:000018">
    <property type="entry name" value="Glutamate 5-kinase"/>
    <property type="match status" value="1"/>
</dbReference>
<comment type="pathway">
    <text evidence="8">Amino-acid biosynthesis; L-proline biosynthesis; L-glutamate 5-semialdehyde from L-glutamate: step 1/2.</text>
</comment>
<comment type="subcellular location">
    <subcellularLocation>
        <location evidence="8">Cytoplasm</location>
    </subcellularLocation>
</comment>
<dbReference type="GO" id="GO:0005524">
    <property type="term" value="F:ATP binding"/>
    <property type="evidence" value="ECO:0007669"/>
    <property type="project" value="UniProtKB-KW"/>
</dbReference>
<accession>E8N489</accession>
<feature type="domain" description="PUA" evidence="9">
    <location>
        <begin position="279"/>
        <end position="361"/>
    </location>
</feature>
<dbReference type="InterPro" id="IPR002478">
    <property type="entry name" value="PUA"/>
</dbReference>
<dbReference type="UniPathway" id="UPA00098">
    <property type="reaction ID" value="UER00359"/>
</dbReference>
<dbReference type="HOGENOM" id="CLU_025400_2_0_0"/>
<evidence type="ECO:0000313" key="10">
    <source>
        <dbReference type="EMBL" id="BAJ63253.1"/>
    </source>
</evidence>
<comment type="similarity">
    <text evidence="8">Belongs to the glutamate 5-kinase family.</text>
</comment>
<keyword evidence="11" id="KW-1185">Reference proteome</keyword>
<dbReference type="InterPro" id="IPR041739">
    <property type="entry name" value="G5K_ProB"/>
</dbReference>
<dbReference type="PANTHER" id="PTHR43654:SF1">
    <property type="entry name" value="ISOPENTENYL PHOSPHATE KINASE"/>
    <property type="match status" value="1"/>
</dbReference>
<dbReference type="InterPro" id="IPR015947">
    <property type="entry name" value="PUA-like_sf"/>
</dbReference>
<dbReference type="OrthoDB" id="9804434at2"/>
<keyword evidence="3 8" id="KW-0641">Proline biosynthesis</keyword>
<evidence type="ECO:0000256" key="3">
    <source>
        <dbReference type="ARBA" id="ARBA00022650"/>
    </source>
</evidence>
<dbReference type="AlphaFoldDB" id="E8N489"/>
<dbReference type="SUPFAM" id="SSF88697">
    <property type="entry name" value="PUA domain-like"/>
    <property type="match status" value="1"/>
</dbReference>
<keyword evidence="4 8" id="KW-0808">Transferase</keyword>
<protein>
    <recommendedName>
        <fullName evidence="8">Glutamate 5-kinase</fullName>
        <ecNumber evidence="8">2.7.2.11</ecNumber>
    </recommendedName>
    <alternativeName>
        <fullName evidence="8">Gamma-glutamyl kinase</fullName>
        <shortName evidence="8">GK</shortName>
    </alternativeName>
</protein>
<dbReference type="STRING" id="926569.ANT_12190"/>
<evidence type="ECO:0000256" key="8">
    <source>
        <dbReference type="HAMAP-Rule" id="MF_00456"/>
    </source>
</evidence>
<dbReference type="PANTHER" id="PTHR43654">
    <property type="entry name" value="GLUTAMATE 5-KINASE"/>
    <property type="match status" value="1"/>
</dbReference>
<dbReference type="InParanoid" id="E8N489"/>
<dbReference type="PRINTS" id="PR00474">
    <property type="entry name" value="GLU5KINASE"/>
</dbReference>
<proteinExistence type="inferred from homology"/>
<comment type="function">
    <text evidence="8">Catalyzes the transfer of a phosphate group to glutamate to form L-glutamate 5-phosphate.</text>
</comment>
<dbReference type="Pfam" id="PF00696">
    <property type="entry name" value="AA_kinase"/>
    <property type="match status" value="1"/>
</dbReference>
<dbReference type="EMBL" id="AP012029">
    <property type="protein sequence ID" value="BAJ63253.1"/>
    <property type="molecule type" value="Genomic_DNA"/>
</dbReference>
<feature type="binding site" evidence="8">
    <location>
        <position position="137"/>
    </location>
    <ligand>
        <name>substrate</name>
    </ligand>
</feature>
<dbReference type="GO" id="GO:0005829">
    <property type="term" value="C:cytosol"/>
    <property type="evidence" value="ECO:0007669"/>
    <property type="project" value="TreeGrafter"/>
</dbReference>
<dbReference type="RefSeq" id="WP_013559641.1">
    <property type="nucleotide sequence ID" value="NC_014960.1"/>
</dbReference>
<evidence type="ECO:0000256" key="1">
    <source>
        <dbReference type="ARBA" id="ARBA00022490"/>
    </source>
</evidence>
<dbReference type="FunCoup" id="E8N489">
    <property type="interactions" value="290"/>
</dbReference>
<dbReference type="InterPro" id="IPR036974">
    <property type="entry name" value="PUA_sf"/>
</dbReference>
<evidence type="ECO:0000256" key="5">
    <source>
        <dbReference type="ARBA" id="ARBA00022741"/>
    </source>
</evidence>
<dbReference type="CDD" id="cd04242">
    <property type="entry name" value="AAK_G5K_ProB"/>
    <property type="match status" value="1"/>
</dbReference>
<evidence type="ECO:0000256" key="6">
    <source>
        <dbReference type="ARBA" id="ARBA00022777"/>
    </source>
</evidence>
<dbReference type="PROSITE" id="PS00902">
    <property type="entry name" value="GLUTAMATE_5_KINASE"/>
    <property type="match status" value="1"/>
</dbReference>
<dbReference type="PROSITE" id="PS50890">
    <property type="entry name" value="PUA"/>
    <property type="match status" value="1"/>
</dbReference>
<dbReference type="GO" id="GO:0004349">
    <property type="term" value="F:glutamate 5-kinase activity"/>
    <property type="evidence" value="ECO:0007669"/>
    <property type="project" value="UniProtKB-UniRule"/>
</dbReference>
<feature type="binding site" evidence="8">
    <location>
        <begin position="213"/>
        <end position="219"/>
    </location>
    <ligand>
        <name>ATP</name>
        <dbReference type="ChEBI" id="CHEBI:30616"/>
    </ligand>
</feature>
<dbReference type="Proteomes" id="UP000008922">
    <property type="component" value="Chromosome"/>
</dbReference>
<dbReference type="HAMAP" id="MF_00456">
    <property type="entry name" value="ProB"/>
    <property type="match status" value="1"/>
</dbReference>
<feature type="binding site" evidence="8">
    <location>
        <position position="50"/>
    </location>
    <ligand>
        <name>substrate</name>
    </ligand>
</feature>
<evidence type="ECO:0000256" key="2">
    <source>
        <dbReference type="ARBA" id="ARBA00022605"/>
    </source>
</evidence>
<gene>
    <name evidence="8 10" type="primary">proB</name>
    <name evidence="10" type="ordered locus">ANT_12190</name>
</gene>
<dbReference type="InterPro" id="IPR001048">
    <property type="entry name" value="Asp/Glu/Uridylate_kinase"/>
</dbReference>
<reference evidence="10 11" key="1">
    <citation type="submission" date="2010-12" db="EMBL/GenBank/DDBJ databases">
        <title>Whole genome sequence of Anaerolinea thermophila UNI-1.</title>
        <authorList>
            <person name="Narita-Yamada S."/>
            <person name="Kishi E."/>
            <person name="Watanabe Y."/>
            <person name="Takasaki K."/>
            <person name="Ankai A."/>
            <person name="Oguchi A."/>
            <person name="Fukui S."/>
            <person name="Takahashi M."/>
            <person name="Yashiro I."/>
            <person name="Hosoyama A."/>
            <person name="Sekiguchi Y."/>
            <person name="Hanada S."/>
            <person name="Fujita N."/>
        </authorList>
    </citation>
    <scope>NUCLEOTIDE SEQUENCE [LARGE SCALE GENOMIC DNA]</scope>
    <source>
        <strain evidence="11">DSM 14523 / JCM 11388 / NBRC 100420 / UNI-1</strain>
    </source>
</reference>
<keyword evidence="2 8" id="KW-0028">Amino-acid biosynthesis</keyword>
<feature type="binding site" evidence="8">
    <location>
        <position position="10"/>
    </location>
    <ligand>
        <name>ATP</name>
        <dbReference type="ChEBI" id="CHEBI:30616"/>
    </ligand>
</feature>
<dbReference type="InterPro" id="IPR001057">
    <property type="entry name" value="Glu/AcGlu_kinase"/>
</dbReference>
<dbReference type="CDD" id="cd21157">
    <property type="entry name" value="PUA_G5K"/>
    <property type="match status" value="1"/>
</dbReference>
<dbReference type="PIRSF" id="PIRSF000729">
    <property type="entry name" value="GK"/>
    <property type="match status" value="1"/>
</dbReference>
<sequence length="377" mass="41466">MRKGKRIVVKVGTSTLTDGGRRLSPPRMVDLARQIALVRSKGVDIILVSSGAIAAGREVLNYPELPRFIPKKQMLAAVGQPRLMAMYTEYFAIYGQRVAQVLLTRADLMDRKRYLNARDTFEALLLQGILPIVNENDTVATEEIRFGDNDTLSAQVAALVEADDLILLTDQAGLYEADPRVVPGARLIREVPAEEIPDTLWEAAGGSRSGLGTGGMLTKLRAADLARRSGTTVWIAQGNEEDIIIRIVNNEKLGTRFAPMISHLEGRKRYLLAGHQVQAGVWIDKGAARALSRGGSLLPVGIIRVEGEFERGDTIRILNEQGKLIALGLTYYSSSEVQRFAGKHSDQIESILGYTFGEEVVHHNHMVFMRNGEHESA</sequence>
<dbReference type="eggNOG" id="COG0263">
    <property type="taxonomic scope" value="Bacteria"/>
</dbReference>
<dbReference type="KEGG" id="atm:ANT_12190"/>
<dbReference type="InterPro" id="IPR005715">
    <property type="entry name" value="Glu_5kinase/COase_Synthase"/>
</dbReference>
<dbReference type="GO" id="GO:0055129">
    <property type="term" value="P:L-proline biosynthetic process"/>
    <property type="evidence" value="ECO:0007669"/>
    <property type="project" value="UniProtKB-UniRule"/>
</dbReference>
<keyword evidence="6 8" id="KW-0418">Kinase</keyword>
<name>E8N489_ANATU</name>
<dbReference type="InterPro" id="IPR036393">
    <property type="entry name" value="AceGlu_kinase-like_sf"/>
</dbReference>
<dbReference type="Gene3D" id="2.30.130.10">
    <property type="entry name" value="PUA domain"/>
    <property type="match status" value="1"/>
</dbReference>